<dbReference type="Proteomes" id="UP000062912">
    <property type="component" value="Unassembled WGS sequence"/>
</dbReference>
<comment type="similarity">
    <text evidence="1 2">Belongs to the GSP E family.</text>
</comment>
<feature type="domain" description="Bacterial type II secretion system protein E" evidence="3">
    <location>
        <begin position="158"/>
        <end position="301"/>
    </location>
</feature>
<comment type="function">
    <text evidence="2">Part of the Type IV secretion system.</text>
</comment>
<keyword evidence="2" id="KW-0547">Nucleotide-binding</keyword>
<dbReference type="Gene3D" id="3.40.50.300">
    <property type="entry name" value="P-loop containing nucleotide triphosphate hydrolases"/>
    <property type="match status" value="1"/>
</dbReference>
<dbReference type="GO" id="GO:0005886">
    <property type="term" value="C:plasma membrane"/>
    <property type="evidence" value="ECO:0007669"/>
    <property type="project" value="UniProtKB-SubCell"/>
</dbReference>
<comment type="caution">
    <text evidence="4">The sequence shown here is derived from an EMBL/GenBank/DDBJ whole genome shotgun (WGS) entry which is preliminary data.</text>
</comment>
<dbReference type="GO" id="GO:0043684">
    <property type="term" value="C:type IV secretion system complex"/>
    <property type="evidence" value="ECO:0007669"/>
    <property type="project" value="UniProtKB-UniRule"/>
</dbReference>
<accession>A0A132EM22</accession>
<dbReference type="InterPro" id="IPR014155">
    <property type="entry name" value="VirB11"/>
</dbReference>
<dbReference type="PANTHER" id="PTHR30486:SF6">
    <property type="entry name" value="TYPE IV PILUS RETRACTATION ATPASE PILT"/>
    <property type="match status" value="1"/>
</dbReference>
<dbReference type="OrthoDB" id="9810761at2"/>
<dbReference type="GO" id="GO:0016887">
    <property type="term" value="F:ATP hydrolysis activity"/>
    <property type="evidence" value="ECO:0007669"/>
    <property type="project" value="InterPro"/>
</dbReference>
<evidence type="ECO:0000256" key="2">
    <source>
        <dbReference type="RuleBase" id="RU366071"/>
    </source>
</evidence>
<protein>
    <recommendedName>
        <fullName evidence="2">Type IV secretion system protein</fullName>
    </recommendedName>
</protein>
<dbReference type="InterPro" id="IPR050921">
    <property type="entry name" value="T4SS_GSP_E_ATPase"/>
</dbReference>
<dbReference type="GO" id="GO:0044097">
    <property type="term" value="P:secretion by the type IV secretion system"/>
    <property type="evidence" value="ECO:0007669"/>
    <property type="project" value="InterPro"/>
</dbReference>
<dbReference type="SUPFAM" id="SSF52540">
    <property type="entry name" value="P-loop containing nucleoside triphosphate hydrolases"/>
    <property type="match status" value="1"/>
</dbReference>
<dbReference type="GO" id="GO:0005524">
    <property type="term" value="F:ATP binding"/>
    <property type="evidence" value="ECO:0007669"/>
    <property type="project" value="UniProtKB-UniRule"/>
</dbReference>
<dbReference type="Gene3D" id="3.30.450.90">
    <property type="match status" value="1"/>
</dbReference>
<dbReference type="EMBL" id="LPJR01000002">
    <property type="protein sequence ID" value="KWF37395.1"/>
    <property type="molecule type" value="Genomic_DNA"/>
</dbReference>
<dbReference type="NCBIfam" id="TIGR02788">
    <property type="entry name" value="VirB11"/>
    <property type="match status" value="1"/>
</dbReference>
<dbReference type="InterPro" id="IPR027417">
    <property type="entry name" value="P-loop_NTPase"/>
</dbReference>
<dbReference type="Pfam" id="PF00437">
    <property type="entry name" value="T2SSE"/>
    <property type="match status" value="1"/>
</dbReference>
<evidence type="ECO:0000259" key="3">
    <source>
        <dbReference type="Pfam" id="PF00437"/>
    </source>
</evidence>
<dbReference type="PANTHER" id="PTHR30486">
    <property type="entry name" value="TWITCHING MOTILITY PROTEIN PILT"/>
    <property type="match status" value="1"/>
</dbReference>
<sequence length="352" mass="39308">MSETNVVAIDDMDRSQTVRSLLRQCGIGAFLAAEGVTEVAVNRAGEIAVEGRNGWERHDAPDCSLERLKKLANALVVFDKKGQISAKEPIKPVTLPDGQRGQVMVPPAVEAGTVSITIRIPSDKRFTITQLSEYGTFDGFRDVSTHLDVPADVKLQQFELEMLDAKANRDMTRFFELAIANKLNIVPVGGTGSGKTTLLKALADLVPRDERIGTIEDVHEFTLPYHWNRVHMFFSDNLPARELVRSSLRAKLHRCYISELRGDEAWDYLSLLNTGHAGGLTTVHANDPISAFVRIATLIKQSPVGMNLDWDFVFNEVRRTVDVVLFMETGTKKMTQLFYDPVLKWKLQRGQA</sequence>
<name>A0A132EM22_9BURK</name>
<dbReference type="AlphaFoldDB" id="A0A132EM22"/>
<reference evidence="4 5" key="1">
    <citation type="submission" date="2015-11" db="EMBL/GenBank/DDBJ databases">
        <title>Expanding the genomic diversity of Burkholderia species for the development of highly accurate diagnostics.</title>
        <authorList>
            <person name="Sahl J."/>
            <person name="Keim P."/>
            <person name="Wagner D."/>
        </authorList>
    </citation>
    <scope>NUCLEOTIDE SEQUENCE [LARGE SCALE GENOMIC DNA]</scope>
    <source>
        <strain evidence="4 5">MSMB368WGS</strain>
    </source>
</reference>
<dbReference type="CDD" id="cd01130">
    <property type="entry name" value="VirB11-like_ATPase"/>
    <property type="match status" value="1"/>
</dbReference>
<keyword evidence="2" id="KW-1003">Cell membrane</keyword>
<evidence type="ECO:0000313" key="5">
    <source>
        <dbReference type="Proteomes" id="UP000062912"/>
    </source>
</evidence>
<evidence type="ECO:0000313" key="4">
    <source>
        <dbReference type="EMBL" id="KWF37395.1"/>
    </source>
</evidence>
<keyword evidence="2" id="KW-0472">Membrane</keyword>
<organism evidence="4 5">
    <name type="scientific">Burkholderia pseudomultivorans</name>
    <dbReference type="NCBI Taxonomy" id="1207504"/>
    <lineage>
        <taxon>Bacteria</taxon>
        <taxon>Pseudomonadati</taxon>
        <taxon>Pseudomonadota</taxon>
        <taxon>Betaproteobacteria</taxon>
        <taxon>Burkholderiales</taxon>
        <taxon>Burkholderiaceae</taxon>
        <taxon>Burkholderia</taxon>
        <taxon>Burkholderia cepacia complex</taxon>
    </lineage>
</organism>
<gene>
    <name evidence="4" type="ORF">WT56_34205</name>
</gene>
<comment type="subcellular location">
    <subcellularLocation>
        <location evidence="2">Cell inner membrane</location>
        <topology evidence="2">Peripheral membrane protein</topology>
        <orientation evidence="2">Cytoplasmic side</orientation>
    </subcellularLocation>
</comment>
<dbReference type="InterPro" id="IPR001482">
    <property type="entry name" value="T2SS/T4SS_dom"/>
</dbReference>
<keyword evidence="2" id="KW-0067">ATP-binding</keyword>
<evidence type="ECO:0000256" key="1">
    <source>
        <dbReference type="ARBA" id="ARBA00006611"/>
    </source>
</evidence>
<keyword evidence="2" id="KW-0997">Cell inner membrane</keyword>
<proteinExistence type="inferred from homology"/>
<dbReference type="RefSeq" id="WP_060239148.1">
    <property type="nucleotide sequence ID" value="NZ_LPJR01000002.1"/>
</dbReference>